<evidence type="ECO:0000256" key="6">
    <source>
        <dbReference type="ARBA" id="ARBA00022884"/>
    </source>
</evidence>
<dbReference type="InterPro" id="IPR014001">
    <property type="entry name" value="Helicase_ATP-bd"/>
</dbReference>
<dbReference type="InterPro" id="IPR036867">
    <property type="entry name" value="R3H_dom_sf"/>
</dbReference>
<dbReference type="CDD" id="cd21134">
    <property type="entry name" value="YTH"/>
    <property type="match status" value="1"/>
</dbReference>
<dbReference type="SUPFAM" id="SSF52540">
    <property type="entry name" value="P-loop containing nucleoside triphosphate hydrolases"/>
    <property type="match status" value="2"/>
</dbReference>
<dbReference type="Gene3D" id="3.30.1370.50">
    <property type="entry name" value="R3H-like domain"/>
    <property type="match status" value="1"/>
</dbReference>
<dbReference type="InterPro" id="IPR059023">
    <property type="entry name" value="RNA_hel_CTD"/>
</dbReference>
<dbReference type="Pfam" id="PF04146">
    <property type="entry name" value="YTH"/>
    <property type="match status" value="1"/>
</dbReference>
<evidence type="ECO:0000313" key="14">
    <source>
        <dbReference type="EMBL" id="CAG6733869.1"/>
    </source>
</evidence>
<feature type="domain" description="YTH" evidence="10">
    <location>
        <begin position="1262"/>
        <end position="1396"/>
    </location>
</feature>
<dbReference type="PROSITE" id="PS51061">
    <property type="entry name" value="R3H"/>
    <property type="match status" value="1"/>
</dbReference>
<dbReference type="FunFam" id="3.40.50.300:FF:000526">
    <property type="entry name" value="DExH-box ATP-dependent RNA helicase DExH3"/>
    <property type="match status" value="1"/>
</dbReference>
<dbReference type="Pfam" id="PF01424">
    <property type="entry name" value="R3H"/>
    <property type="match status" value="1"/>
</dbReference>
<dbReference type="PROSITE" id="PS51192">
    <property type="entry name" value="HELICASE_ATP_BIND_1"/>
    <property type="match status" value="1"/>
</dbReference>
<organism evidence="14">
    <name type="scientific">Cacopsylla melanoneura</name>
    <dbReference type="NCBI Taxonomy" id="428564"/>
    <lineage>
        <taxon>Eukaryota</taxon>
        <taxon>Metazoa</taxon>
        <taxon>Ecdysozoa</taxon>
        <taxon>Arthropoda</taxon>
        <taxon>Hexapoda</taxon>
        <taxon>Insecta</taxon>
        <taxon>Pterygota</taxon>
        <taxon>Neoptera</taxon>
        <taxon>Paraneoptera</taxon>
        <taxon>Hemiptera</taxon>
        <taxon>Sternorrhyncha</taxon>
        <taxon>Psylloidea</taxon>
        <taxon>Psyllidae</taxon>
        <taxon>Psyllinae</taxon>
        <taxon>Cacopsylla</taxon>
    </lineage>
</organism>
<feature type="region of interest" description="Disordered" evidence="9">
    <location>
        <begin position="583"/>
        <end position="619"/>
    </location>
</feature>
<dbReference type="InterPro" id="IPR011545">
    <property type="entry name" value="DEAD/DEAH_box_helicase_dom"/>
</dbReference>
<sequence>MPRRKKKNSELLLVGEDVKIAVNLILKNFIYNSESKEYEFPSCYNNVQRAYVHELAKQYGLKSKSRGKGAGRYLTVYKRDGSSIIQNDAVLVLSPSTLQLFNMVLSQCPVTVKDRNELLPLVERDRHLEGSKELALLNKSGPVSSAKAYPGIVPVVPCFNTNPAVLKHKASLPVTQYKGHIMQTILKNQVLILTGDTGSGKSTQVPQIILEHYRDSKQPVRIICSQPRRISAVTVAERVAYEINESVGNTVGYQIRLESRSSGKTVLTYCTNGVLIRTLMGGDSIVNTLTHLIIDEVHERDRSTDFLLIVLKELLLQCRNLRLILMSATLDAAMFSKYFNNCPIVSIPGKLFPVKEYYLEDILPQIGYSSKSMDKIHAEMKKKQRQQSEMEKWMERLTMGTEDGTSNADPAEEDNICSSPDPTTTSAAAAGTASSSDLADSALSSCPSSPSLSLSLHSPSQQVNNKYVNECIYNAYHKLDVESALTQFLYFVYNDNVPVDYQHPQTGLTGLMVGALHGMTDIVEKLLCIGANATLRAGDGRTALDFARLNNHVDAMELIGAYLLEYPQSSSCLLPSSSSFSCTEPPPSSPSQSQASPSSNPPTTTTPTTLCSPFSPEPASSCAPETQLLLESYLGSVDEEASVDSQLILSLIKHICTHAQADLSAAILVFLPGYEDIVGLQELLFSDPSCYSQLYILTLHSQMQTSKQKLVFSTPPEGLRKIILSTNIAETSITINDVVYVIDCGKHKEKTYNSISGVTSLQSVWISKACARQRSGRAGRVQSGVCYHMFSRGRYASLPEFQVAEILRTPLTELCLHAKSLAKLLTPPNTTIGDFLSKAIEPPTCIVTRNAVQMLKTIDALDPWEDLTELGRHLLDLPISPRYGKMLIYACVLKCLDPILTIVASLAYRDPFVIPMRASDKCAARNERKLLAGNSASDHMALLRAFQAWQEARARKQQHQFCSSRFISAGTMEMIVATRCQLLSQLRASGYVKPRGASDMKDLNTNSEYWPVIKGCLVAGLYPNLVRVDRTHCVLRSQKEPKVLLHPSSILREARFEPDQKVSVAHTKAIQSLSSDWLVYEEMSRTGNLVHVKTCTAVTSLSVTLFAGPMRLGPECLIPPDSLTGAHTEDSDSEEDEYAVEHSSQLKLDDWILLRGEDNAIVLTLSMRTKWNHLLLKKLRSPHKQLSMQDEMFIVNLVQALIHEDMHYDLRQPSGIGQRPKSTSVDHTYLGDNIGSKSPSPTLSCAGAELMSSSQGQQGQGVKYFIVKLVHTKNLDVSYVNRVWAFSSHTMPKLVQATREGKTVYLLFFNPSNCSIHGYARLVSTQPDPNCKVKASHFVGQNLTPPLPIEWIKRGTLSLSSVKNAINTNNQDLYKIVYNDGQELQTMIGDQIKKLWDKPGGAGNTGNGGASTYYHGGGGGGYYRNSGSPGGYYGNYGGARGWRRKN</sequence>
<dbReference type="InterPro" id="IPR007275">
    <property type="entry name" value="YTH_domain"/>
</dbReference>
<dbReference type="Gene3D" id="1.20.120.1080">
    <property type="match status" value="1"/>
</dbReference>
<dbReference type="Gene3D" id="3.10.590.10">
    <property type="entry name" value="ph1033 like domains"/>
    <property type="match status" value="1"/>
</dbReference>
<feature type="compositionally biased region" description="Low complexity" evidence="9">
    <location>
        <begin position="590"/>
        <end position="614"/>
    </location>
</feature>
<reference evidence="14" key="1">
    <citation type="submission" date="2021-05" db="EMBL/GenBank/DDBJ databases">
        <authorList>
            <person name="Alioto T."/>
            <person name="Alioto T."/>
            <person name="Gomez Garrido J."/>
        </authorList>
    </citation>
    <scope>NUCLEOTIDE SEQUENCE</scope>
</reference>
<dbReference type="PANTHER" id="PTHR18934:SF213">
    <property type="entry name" value="3'-5' RNA HELICASE YTHDC2"/>
    <property type="match status" value="1"/>
</dbReference>
<evidence type="ECO:0000256" key="3">
    <source>
        <dbReference type="ARBA" id="ARBA00022801"/>
    </source>
</evidence>
<dbReference type="Gene3D" id="1.25.40.20">
    <property type="entry name" value="Ankyrin repeat-containing domain"/>
    <property type="match status" value="1"/>
</dbReference>
<dbReference type="InterPro" id="IPR011709">
    <property type="entry name" value="DEAD-box_helicase_OB_fold"/>
</dbReference>
<dbReference type="PROSITE" id="PS50882">
    <property type="entry name" value="YTH"/>
    <property type="match status" value="1"/>
</dbReference>
<dbReference type="InterPro" id="IPR007502">
    <property type="entry name" value="Helicase-assoc_dom"/>
</dbReference>
<dbReference type="Pfam" id="PF07717">
    <property type="entry name" value="OB_NTP_bind"/>
    <property type="match status" value="1"/>
</dbReference>
<protein>
    <submittedName>
        <fullName evidence="14">Probable ATP-dependent RNA helicase YTHDC2</fullName>
    </submittedName>
</protein>
<feature type="region of interest" description="Disordered" evidence="9">
    <location>
        <begin position="400"/>
        <end position="432"/>
    </location>
</feature>
<dbReference type="CDD" id="cd18791">
    <property type="entry name" value="SF2_C_RHA"/>
    <property type="match status" value="1"/>
</dbReference>
<keyword evidence="6" id="KW-0694">RNA-binding</keyword>
<dbReference type="SUPFAM" id="SSF82708">
    <property type="entry name" value="R3H domain"/>
    <property type="match status" value="1"/>
</dbReference>
<evidence type="ECO:0000256" key="7">
    <source>
        <dbReference type="ARBA" id="ARBA00023242"/>
    </source>
</evidence>
<dbReference type="GO" id="GO:0003677">
    <property type="term" value="F:DNA binding"/>
    <property type="evidence" value="ECO:0007669"/>
    <property type="project" value="UniProtKB-ARBA"/>
</dbReference>
<evidence type="ECO:0000256" key="1">
    <source>
        <dbReference type="ARBA" id="ARBA00004123"/>
    </source>
</evidence>
<keyword evidence="2" id="KW-0547">Nucleotide-binding</keyword>
<feature type="domain" description="R3H" evidence="11">
    <location>
        <begin position="16"/>
        <end position="80"/>
    </location>
</feature>
<dbReference type="PANTHER" id="PTHR18934">
    <property type="entry name" value="ATP-DEPENDENT RNA HELICASE"/>
    <property type="match status" value="1"/>
</dbReference>
<proteinExistence type="inferred from homology"/>
<feature type="domain" description="Helicase ATP-binding" evidence="12">
    <location>
        <begin position="182"/>
        <end position="348"/>
    </location>
</feature>
<evidence type="ECO:0000259" key="10">
    <source>
        <dbReference type="PROSITE" id="PS50882"/>
    </source>
</evidence>
<dbReference type="Pfam" id="PF26026">
    <property type="entry name" value="RNA_hel_CTD"/>
    <property type="match status" value="1"/>
</dbReference>
<dbReference type="FunFam" id="1.20.120.1080:FF:000008">
    <property type="entry name" value="probable ATP-dependent RNA helicase YTHDC2"/>
    <property type="match status" value="1"/>
</dbReference>
<accession>A0A8D8YSC5</accession>
<dbReference type="GO" id="GO:0004386">
    <property type="term" value="F:helicase activity"/>
    <property type="evidence" value="ECO:0007669"/>
    <property type="project" value="UniProtKB-KW"/>
</dbReference>
<dbReference type="FunFam" id="3.30.1370.50:FF:000002">
    <property type="entry name" value="Immunoglobulin mu DNA-binding protein 2"/>
    <property type="match status" value="1"/>
</dbReference>
<dbReference type="InterPro" id="IPR036770">
    <property type="entry name" value="Ankyrin_rpt-contain_sf"/>
</dbReference>
<dbReference type="SMART" id="SM00847">
    <property type="entry name" value="HA2"/>
    <property type="match status" value="1"/>
</dbReference>
<dbReference type="InterPro" id="IPR048333">
    <property type="entry name" value="HA2_WH"/>
</dbReference>
<dbReference type="Pfam" id="PF21010">
    <property type="entry name" value="HA2_C"/>
    <property type="match status" value="1"/>
</dbReference>
<dbReference type="InterPro" id="IPR027417">
    <property type="entry name" value="P-loop_NTPase"/>
</dbReference>
<dbReference type="SMART" id="SM00490">
    <property type="entry name" value="HELICc"/>
    <property type="match status" value="1"/>
</dbReference>
<dbReference type="Pfam" id="PF00271">
    <property type="entry name" value="Helicase_C"/>
    <property type="match status" value="1"/>
</dbReference>
<dbReference type="GO" id="GO:0016787">
    <property type="term" value="F:hydrolase activity"/>
    <property type="evidence" value="ECO:0007669"/>
    <property type="project" value="UniProtKB-KW"/>
</dbReference>
<evidence type="ECO:0000256" key="4">
    <source>
        <dbReference type="ARBA" id="ARBA00022806"/>
    </source>
</evidence>
<keyword evidence="7" id="KW-0539">Nucleus</keyword>
<feature type="compositionally biased region" description="Low complexity" evidence="9">
    <location>
        <begin position="418"/>
        <end position="432"/>
    </location>
</feature>
<comment type="subcellular location">
    <subcellularLocation>
        <location evidence="1">Nucleus</location>
    </subcellularLocation>
</comment>
<evidence type="ECO:0000256" key="8">
    <source>
        <dbReference type="ARBA" id="ARBA00060772"/>
    </source>
</evidence>
<evidence type="ECO:0000256" key="5">
    <source>
        <dbReference type="ARBA" id="ARBA00022840"/>
    </source>
</evidence>
<dbReference type="InterPro" id="IPR001374">
    <property type="entry name" value="R3H_dom"/>
</dbReference>
<dbReference type="SMART" id="SM00393">
    <property type="entry name" value="R3H"/>
    <property type="match status" value="1"/>
</dbReference>
<dbReference type="GO" id="GO:0005634">
    <property type="term" value="C:nucleus"/>
    <property type="evidence" value="ECO:0007669"/>
    <property type="project" value="UniProtKB-SubCell"/>
</dbReference>
<keyword evidence="4 14" id="KW-0347">Helicase</keyword>
<evidence type="ECO:0000259" key="11">
    <source>
        <dbReference type="PROSITE" id="PS51061"/>
    </source>
</evidence>
<dbReference type="PROSITE" id="PS51194">
    <property type="entry name" value="HELICASE_CTER"/>
    <property type="match status" value="1"/>
</dbReference>
<evidence type="ECO:0000259" key="13">
    <source>
        <dbReference type="PROSITE" id="PS51194"/>
    </source>
</evidence>
<evidence type="ECO:0000259" key="12">
    <source>
        <dbReference type="PROSITE" id="PS51192"/>
    </source>
</evidence>
<dbReference type="Pfam" id="PF00270">
    <property type="entry name" value="DEAD"/>
    <property type="match status" value="1"/>
</dbReference>
<dbReference type="CDD" id="cd17917">
    <property type="entry name" value="DEXHc_RHA-like"/>
    <property type="match status" value="1"/>
</dbReference>
<keyword evidence="3" id="KW-0378">Hydrolase</keyword>
<evidence type="ECO:0000256" key="9">
    <source>
        <dbReference type="SAM" id="MobiDB-lite"/>
    </source>
</evidence>
<keyword evidence="5" id="KW-0067">ATP-binding</keyword>
<dbReference type="GO" id="GO:0005524">
    <property type="term" value="F:ATP binding"/>
    <property type="evidence" value="ECO:0007669"/>
    <property type="project" value="UniProtKB-KW"/>
</dbReference>
<evidence type="ECO:0000256" key="2">
    <source>
        <dbReference type="ARBA" id="ARBA00022741"/>
    </source>
</evidence>
<dbReference type="InterPro" id="IPR001650">
    <property type="entry name" value="Helicase_C-like"/>
</dbReference>
<dbReference type="GO" id="GO:0003723">
    <property type="term" value="F:RNA binding"/>
    <property type="evidence" value="ECO:0007669"/>
    <property type="project" value="UniProtKB-KW"/>
</dbReference>
<dbReference type="Pfam" id="PF04408">
    <property type="entry name" value="WHD_HA2"/>
    <property type="match status" value="1"/>
</dbReference>
<dbReference type="EMBL" id="HBUF01391018">
    <property type="protein sequence ID" value="CAG6733869.1"/>
    <property type="molecule type" value="Transcribed_RNA"/>
</dbReference>
<dbReference type="Gene3D" id="3.40.50.300">
    <property type="entry name" value="P-loop containing nucleotide triphosphate hydrolases"/>
    <property type="match status" value="2"/>
</dbReference>
<dbReference type="SMART" id="SM00487">
    <property type="entry name" value="DEXDc"/>
    <property type="match status" value="1"/>
</dbReference>
<comment type="similarity">
    <text evidence="8">Belongs to the DExH box helicase family.</text>
</comment>
<dbReference type="SUPFAM" id="SSF48403">
    <property type="entry name" value="Ankyrin repeat"/>
    <property type="match status" value="1"/>
</dbReference>
<name>A0A8D8YSC5_9HEMI</name>
<feature type="domain" description="Helicase C-terminal" evidence="13">
    <location>
        <begin position="629"/>
        <end position="822"/>
    </location>
</feature>